<dbReference type="AlphaFoldDB" id="I0K2I6"/>
<gene>
    <name evidence="1" type="ORF">FAES_0326</name>
</gene>
<dbReference type="HOGENOM" id="CLU_3389538_0_0_10"/>
<accession>I0K2I6</accession>
<keyword evidence="2" id="KW-1185">Reference proteome</keyword>
<evidence type="ECO:0000313" key="1">
    <source>
        <dbReference type="EMBL" id="CCG98339.1"/>
    </source>
</evidence>
<dbReference type="KEGG" id="fae:FAES_0326"/>
<dbReference type="Proteomes" id="UP000011058">
    <property type="component" value="Chromosome"/>
</dbReference>
<proteinExistence type="predicted"/>
<sequence>MSVDLLVYNKVHAYCFGATVYPLSGGYVTAAG</sequence>
<organism evidence="1 2">
    <name type="scientific">Fibrella aestuarina BUZ 2</name>
    <dbReference type="NCBI Taxonomy" id="1166018"/>
    <lineage>
        <taxon>Bacteria</taxon>
        <taxon>Pseudomonadati</taxon>
        <taxon>Bacteroidota</taxon>
        <taxon>Cytophagia</taxon>
        <taxon>Cytophagales</taxon>
        <taxon>Spirosomataceae</taxon>
        <taxon>Fibrella</taxon>
    </lineage>
</organism>
<reference evidence="1 2" key="1">
    <citation type="journal article" date="2012" name="J. Bacteriol.">
        <title>Genome Sequence of Fibrella aestuarina BUZ 2T, a Filamentous Marine Bacterium.</title>
        <authorList>
            <person name="Filippini M."/>
            <person name="Qi W."/>
            <person name="Blom J."/>
            <person name="Goesmann A."/>
            <person name="Smits T.H."/>
            <person name="Bagheri H.C."/>
        </authorList>
    </citation>
    <scope>NUCLEOTIDE SEQUENCE [LARGE SCALE GENOMIC DNA]</scope>
    <source>
        <strain evidence="2">BUZ 2T</strain>
    </source>
</reference>
<dbReference type="EMBL" id="HE796683">
    <property type="protein sequence ID" value="CCG98339.1"/>
    <property type="molecule type" value="Genomic_DNA"/>
</dbReference>
<evidence type="ECO:0000313" key="2">
    <source>
        <dbReference type="Proteomes" id="UP000011058"/>
    </source>
</evidence>
<protein>
    <submittedName>
        <fullName evidence="1">Uncharacterized protein</fullName>
    </submittedName>
</protein>
<name>I0K2I6_9BACT</name>